<dbReference type="PANTHER" id="PTHR37475:SF1">
    <property type="entry name" value="ZYGOTE-SPECIFIC PROTEIN"/>
    <property type="match status" value="1"/>
</dbReference>
<dbReference type="STRING" id="6669.E9HT91"/>
<sequence length="74" mass="7247">MTTALPLLTEGGIISYGICQTGCNAVAVACYAAAGFTFGVPTWGATIPAVLASCNSALGICMGVCALVIPLPAP</sequence>
<evidence type="ECO:0000313" key="2">
    <source>
        <dbReference type="Proteomes" id="UP000000305"/>
    </source>
</evidence>
<dbReference type="KEGG" id="dpx:DAPPUDRAFT_65748"/>
<accession>E9HT91</accession>
<proteinExistence type="predicted"/>
<name>E9HT91_DAPPU</name>
<dbReference type="PhylomeDB" id="E9HT91"/>
<reference evidence="1 2" key="1">
    <citation type="journal article" date="2011" name="Science">
        <title>The ecoresponsive genome of Daphnia pulex.</title>
        <authorList>
            <person name="Colbourne J.K."/>
            <person name="Pfrender M.E."/>
            <person name="Gilbert D."/>
            <person name="Thomas W.K."/>
            <person name="Tucker A."/>
            <person name="Oakley T.H."/>
            <person name="Tokishita S."/>
            <person name="Aerts A."/>
            <person name="Arnold G.J."/>
            <person name="Basu M.K."/>
            <person name="Bauer D.J."/>
            <person name="Caceres C.E."/>
            <person name="Carmel L."/>
            <person name="Casola C."/>
            <person name="Choi J.H."/>
            <person name="Detter J.C."/>
            <person name="Dong Q."/>
            <person name="Dusheyko S."/>
            <person name="Eads B.D."/>
            <person name="Frohlich T."/>
            <person name="Geiler-Samerotte K.A."/>
            <person name="Gerlach D."/>
            <person name="Hatcher P."/>
            <person name="Jogdeo S."/>
            <person name="Krijgsveld J."/>
            <person name="Kriventseva E.V."/>
            <person name="Kultz D."/>
            <person name="Laforsch C."/>
            <person name="Lindquist E."/>
            <person name="Lopez J."/>
            <person name="Manak J.R."/>
            <person name="Muller J."/>
            <person name="Pangilinan J."/>
            <person name="Patwardhan R.P."/>
            <person name="Pitluck S."/>
            <person name="Pritham E.J."/>
            <person name="Rechtsteiner A."/>
            <person name="Rho M."/>
            <person name="Rogozin I.B."/>
            <person name="Sakarya O."/>
            <person name="Salamov A."/>
            <person name="Schaack S."/>
            <person name="Shapiro H."/>
            <person name="Shiga Y."/>
            <person name="Skalitzky C."/>
            <person name="Smith Z."/>
            <person name="Souvorov A."/>
            <person name="Sung W."/>
            <person name="Tang Z."/>
            <person name="Tsuchiya D."/>
            <person name="Tu H."/>
            <person name="Vos H."/>
            <person name="Wang M."/>
            <person name="Wolf Y.I."/>
            <person name="Yamagata H."/>
            <person name="Yamada T."/>
            <person name="Ye Y."/>
            <person name="Shaw J.R."/>
            <person name="Andrews J."/>
            <person name="Crease T.J."/>
            <person name="Tang H."/>
            <person name="Lucas S.M."/>
            <person name="Robertson H.M."/>
            <person name="Bork P."/>
            <person name="Koonin E.V."/>
            <person name="Zdobnov E.M."/>
            <person name="Grigoriev I.V."/>
            <person name="Lynch M."/>
            <person name="Boore J.L."/>
        </authorList>
    </citation>
    <scope>NUCLEOTIDE SEQUENCE [LARGE SCALE GENOMIC DNA]</scope>
</reference>
<dbReference type="AlphaFoldDB" id="E9HT91"/>
<dbReference type="EMBL" id="GL732766">
    <property type="protein sequence ID" value="EFX65052.1"/>
    <property type="molecule type" value="Genomic_DNA"/>
</dbReference>
<dbReference type="HOGENOM" id="CLU_166294_1_0_1"/>
<keyword evidence="2" id="KW-1185">Reference proteome</keyword>
<dbReference type="InParanoid" id="E9HT91"/>
<dbReference type="OrthoDB" id="10063670at2759"/>
<dbReference type="PANTHER" id="PTHR37475">
    <property type="entry name" value="ZYGOTE-SPECIFIC CLASS V COPY B GENE PROTEIN"/>
    <property type="match status" value="1"/>
</dbReference>
<protein>
    <submittedName>
        <fullName evidence="1">Uncharacterized protein</fullName>
    </submittedName>
</protein>
<gene>
    <name evidence="1" type="ORF">DAPPUDRAFT_65748</name>
</gene>
<dbReference type="Proteomes" id="UP000000305">
    <property type="component" value="Unassembled WGS sequence"/>
</dbReference>
<evidence type="ECO:0000313" key="1">
    <source>
        <dbReference type="EMBL" id="EFX65052.1"/>
    </source>
</evidence>
<organism evidence="1 2">
    <name type="scientific">Daphnia pulex</name>
    <name type="common">Water flea</name>
    <dbReference type="NCBI Taxonomy" id="6669"/>
    <lineage>
        <taxon>Eukaryota</taxon>
        <taxon>Metazoa</taxon>
        <taxon>Ecdysozoa</taxon>
        <taxon>Arthropoda</taxon>
        <taxon>Crustacea</taxon>
        <taxon>Branchiopoda</taxon>
        <taxon>Diplostraca</taxon>
        <taxon>Cladocera</taxon>
        <taxon>Anomopoda</taxon>
        <taxon>Daphniidae</taxon>
        <taxon>Daphnia</taxon>
    </lineage>
</organism>